<dbReference type="Proteomes" id="UP000050424">
    <property type="component" value="Unassembled WGS sequence"/>
</dbReference>
<dbReference type="Gene3D" id="3.40.50.300">
    <property type="entry name" value="P-loop containing nucleotide triphosphate hydrolases"/>
    <property type="match status" value="1"/>
</dbReference>
<protein>
    <recommendedName>
        <fullName evidence="3">DUF7779 domain-containing protein</fullName>
    </recommendedName>
</protein>
<feature type="domain" description="DUF7779" evidence="3">
    <location>
        <begin position="636"/>
        <end position="723"/>
    </location>
</feature>
<dbReference type="Pfam" id="PF25000">
    <property type="entry name" value="DUF7779"/>
    <property type="match status" value="1"/>
</dbReference>
<dbReference type="SUPFAM" id="SSF52540">
    <property type="entry name" value="P-loop containing nucleoside triphosphate hydrolases"/>
    <property type="match status" value="1"/>
</dbReference>
<dbReference type="PANTHER" id="PTHR35205:SF1">
    <property type="entry name" value="ZU5 DOMAIN-CONTAINING PROTEIN"/>
    <property type="match status" value="1"/>
</dbReference>
<feature type="coiled-coil region" evidence="1">
    <location>
        <begin position="928"/>
        <end position="955"/>
    </location>
</feature>
<proteinExistence type="predicted"/>
<dbReference type="Pfam" id="PF13424">
    <property type="entry name" value="TPR_12"/>
    <property type="match status" value="1"/>
</dbReference>
<dbReference type="OrthoDB" id="6161812at2759"/>
<accession>A0A0P7BSB7</accession>
<comment type="caution">
    <text evidence="4">The sequence shown here is derived from an EMBL/GenBank/DDBJ whole genome shotgun (WGS) entry which is preliminary data.</text>
</comment>
<gene>
    <name evidence="4" type="ORF">AK830_g2377</name>
</gene>
<dbReference type="SMART" id="SM00028">
    <property type="entry name" value="TPR"/>
    <property type="match status" value="3"/>
</dbReference>
<dbReference type="InterPro" id="IPR056681">
    <property type="entry name" value="DUF7779"/>
</dbReference>
<evidence type="ECO:0000313" key="4">
    <source>
        <dbReference type="EMBL" id="KPM44209.1"/>
    </source>
</evidence>
<organism evidence="4 5">
    <name type="scientific">Neonectria ditissima</name>
    <dbReference type="NCBI Taxonomy" id="78410"/>
    <lineage>
        <taxon>Eukaryota</taxon>
        <taxon>Fungi</taxon>
        <taxon>Dikarya</taxon>
        <taxon>Ascomycota</taxon>
        <taxon>Pezizomycotina</taxon>
        <taxon>Sordariomycetes</taxon>
        <taxon>Hypocreomycetidae</taxon>
        <taxon>Hypocreales</taxon>
        <taxon>Nectriaceae</taxon>
        <taxon>Neonectria</taxon>
    </lineage>
</organism>
<dbReference type="AlphaFoldDB" id="A0A0P7BSB7"/>
<dbReference type="PANTHER" id="PTHR35205">
    <property type="entry name" value="NB-ARC AND TPR DOMAIN PROTEIN"/>
    <property type="match status" value="1"/>
</dbReference>
<dbReference type="InterPro" id="IPR027417">
    <property type="entry name" value="P-loop_NTPase"/>
</dbReference>
<dbReference type="SUPFAM" id="SSF48452">
    <property type="entry name" value="TPR-like"/>
    <property type="match status" value="1"/>
</dbReference>
<evidence type="ECO:0000256" key="1">
    <source>
        <dbReference type="SAM" id="Coils"/>
    </source>
</evidence>
<feature type="region of interest" description="Disordered" evidence="2">
    <location>
        <begin position="309"/>
        <end position="338"/>
    </location>
</feature>
<evidence type="ECO:0000313" key="5">
    <source>
        <dbReference type="Proteomes" id="UP000050424"/>
    </source>
</evidence>
<evidence type="ECO:0000259" key="3">
    <source>
        <dbReference type="Pfam" id="PF25000"/>
    </source>
</evidence>
<dbReference type="InterPro" id="IPR011990">
    <property type="entry name" value="TPR-like_helical_dom_sf"/>
</dbReference>
<dbReference type="InterPro" id="IPR019734">
    <property type="entry name" value="TPR_rpt"/>
</dbReference>
<evidence type="ECO:0000256" key="2">
    <source>
        <dbReference type="SAM" id="MobiDB-lite"/>
    </source>
</evidence>
<dbReference type="Gene3D" id="1.25.40.10">
    <property type="entry name" value="Tetratricopeptide repeat domain"/>
    <property type="match status" value="1"/>
</dbReference>
<dbReference type="STRING" id="78410.A0A0P7BSB7"/>
<keyword evidence="1" id="KW-0175">Coiled coil</keyword>
<reference evidence="4 5" key="1">
    <citation type="submission" date="2015-09" db="EMBL/GenBank/DDBJ databases">
        <title>Draft genome of a European isolate of the apple canker pathogen Neonectria ditissima.</title>
        <authorList>
            <person name="Gomez-Cortecero A."/>
            <person name="Harrison R.J."/>
            <person name="Armitage A.D."/>
        </authorList>
    </citation>
    <scope>NUCLEOTIDE SEQUENCE [LARGE SCALE GENOMIC DNA]</scope>
    <source>
        <strain evidence="4 5">R09/05</strain>
    </source>
</reference>
<feature type="compositionally biased region" description="Low complexity" evidence="2">
    <location>
        <begin position="319"/>
        <end position="336"/>
    </location>
</feature>
<keyword evidence="5" id="KW-1185">Reference proteome</keyword>
<sequence length="1162" mass="129221">MPPDITPNINLCLTSKHIFTTAPGITVDIIVIPAPGSAPVTEWGVEGVLTAVKGDHGAVSSACTYYYNYSEKLYDTQTWESFLDLGNSLLDALLARKELDSPDVGILGSLFSSLNAARLRREHFASTLNRLLGIVFLGTPHSARHDQETWEKHVLIAQALHKKSRATIKSQNSARDSFSVNDLGVQFEKLALSVPVLSVYDDGTITLGSTPGLPPDKASSLLHRITLADIDDLELVDENLARTGLTGETLICADAEHLDLCRLVVVSGMVSHVSGFFRRLFGRAKRENTPASSVFSSLAPTPGSSVGLLSLPTPRHGITPSVSESDAASSSRSTPSFCHVSNQSYPVIQRPSLEISPFKSPEAGGLVDQSVGAELPCRILPRYTPNPDFFGRGDELQQLDQHLKPLELPPNAQIPRQFAVCGMGGVGKTELVVEWVYKQLPLFQAMFWVDAAEPSQLAASYAKIAPELGLVGQDQAPDLVANREIAKRFFHQTTLPWLLVFDNADNVDSLSDYWPSGAAGSILVSSRDPFAKSYHSFSMPGLNLEPFPEKEAAEFVGRITACENTDEENQACHEMALQLGCLPLAIIQMAGVIRRRQWTIHEFVVKFKQDSRYRGLRSTGNNPQLNRYGNTLVTAWNFDDLSPSTLYILRLISILSPDCIQEHLLLKAMHNFDLEVAGDVEDAFDDAKEALLSSSIIKRNKISKELSIHRIIAQEVRARLTPDALYLHERGFSFRGKPYLENALELYKTMEDRLGDSAHLLSDIYYTLGAIANEINDGPGCLRFNLILLEMRKTVAEKANMPDVRLAAAHSQMGIAYMMTGKLALATEYFKHSVALFRSLNDFQVDMLGFPMANLGLAYWIQGQLDEADATFAEALSDREKTFGKMDKVSYKTGRILHGYGNVKASQAEAAKATGDDEAYDKFMEKSRKLHEASLAQLESTLEQYHHRVADLCHRIAGHCILRGDHETAQEYLDRALRIWGNKAWYRNQVARTSFLKGKHLVSLGGKKADEGQEWLMQAAVLRKEILHIDPAGEPTEQDYDELVRAAKLGVRGNAASCNPYLDAGEVLELIELEPVKVVRVVEMVWMGAELRCRAGNVPRKHRRKRKLDVFGVFEESRRPVFQRWQPGQPWKWLAESDKRLPSEKIREYKGSRLVDGLETFR</sequence>
<dbReference type="EMBL" id="LKCW01000022">
    <property type="protein sequence ID" value="KPM44209.1"/>
    <property type="molecule type" value="Genomic_DNA"/>
</dbReference>
<name>A0A0P7BSB7_9HYPO</name>